<keyword evidence="3" id="KW-0680">Restriction system</keyword>
<dbReference type="GO" id="GO:0009307">
    <property type="term" value="P:DNA restriction-modification system"/>
    <property type="evidence" value="ECO:0007669"/>
    <property type="project" value="UniProtKB-KW"/>
</dbReference>
<name>A0A136WHA9_9FIRM</name>
<dbReference type="InterPro" id="IPR029063">
    <property type="entry name" value="SAM-dependent_MTases_sf"/>
</dbReference>
<evidence type="ECO:0000313" key="6">
    <source>
        <dbReference type="Proteomes" id="UP000070539"/>
    </source>
</evidence>
<dbReference type="PATRIC" id="fig|36847.3.peg.1223"/>
<dbReference type="Pfam" id="PF00145">
    <property type="entry name" value="DNA_methylase"/>
    <property type="match status" value="1"/>
</dbReference>
<dbReference type="REBASE" id="149810">
    <property type="entry name" value="M.CneX4ORF10490P"/>
</dbReference>
<dbReference type="OrthoDB" id="1957968at2"/>
<dbReference type="STRING" id="36847.CLNEO_10490"/>
<evidence type="ECO:0000256" key="4">
    <source>
        <dbReference type="SAM" id="MobiDB-lite"/>
    </source>
</evidence>
<evidence type="ECO:0000256" key="2">
    <source>
        <dbReference type="ARBA" id="ARBA00022679"/>
    </source>
</evidence>
<sequence>MEETKSLCAKIPIELHNKVRASQEERGFTLNQYVEKLLIEYYQMKEGKSMAQTRTLALQISEELFVRIKNHLDKNPQLTQKAFINQRNEGIDLENLSALMATRNMQMQTFVTEPMICLNDQGGNRMDITENITATLRASMGGNLPIIMESQQVGAEICENICPTITSAVGIGGENQPVLFDNHGKDCRYNGPLKVAPTVAATYGTGGNNVPLVSTPIAYSLDSKDSNSMKSGNPISGCRKTDKSRTLDTTNPDPSKNQGGIAIVQESYCIASNTINRQDHNGGNGHGVQKDISYTLTTSDIHAIYKPEPYQDVVGTLCNGDWKGAGNQYVNQDKCVVDNKSTIYGQSAFADYKEGCGTLRAEGGDNGGGSENLAVSRNLVRRLTPLECERLQGFPDGWTNIPKASDSPRYKALGNSVAIPCVDFVLRGIAFFLGKSKEEREES</sequence>
<dbReference type="InterPro" id="IPR001525">
    <property type="entry name" value="C5_MeTfrase"/>
</dbReference>
<dbReference type="GO" id="GO:0032259">
    <property type="term" value="P:methylation"/>
    <property type="evidence" value="ECO:0007669"/>
    <property type="project" value="UniProtKB-KW"/>
</dbReference>
<proteinExistence type="predicted"/>
<protein>
    <submittedName>
        <fullName evidence="5">Modification methylase BanI</fullName>
        <ecNumber evidence="5">2.1.1.37</ecNumber>
    </submittedName>
</protein>
<evidence type="ECO:0000313" key="5">
    <source>
        <dbReference type="EMBL" id="KXL53823.1"/>
    </source>
</evidence>
<dbReference type="Gene3D" id="3.90.120.10">
    <property type="entry name" value="DNA Methylase, subunit A, domain 2"/>
    <property type="match status" value="1"/>
</dbReference>
<feature type="region of interest" description="Disordered" evidence="4">
    <location>
        <begin position="223"/>
        <end position="258"/>
    </location>
</feature>
<dbReference type="SUPFAM" id="SSF53335">
    <property type="entry name" value="S-adenosyl-L-methionine-dependent methyltransferases"/>
    <property type="match status" value="1"/>
</dbReference>
<dbReference type="AlphaFoldDB" id="A0A136WHA9"/>
<reference evidence="5 6" key="1">
    <citation type="submission" date="2016-01" db="EMBL/GenBank/DDBJ databases">
        <title>Genome sequence of Clostridium neopropionicum X4, DSM-3847.</title>
        <authorList>
            <person name="Poehlein A."/>
            <person name="Beck M.H."/>
            <person name="Bengelsdorf F.R."/>
            <person name="Daniel R."/>
            <person name="Duerre P."/>
        </authorList>
    </citation>
    <scope>NUCLEOTIDE SEQUENCE [LARGE SCALE GENOMIC DNA]</scope>
    <source>
        <strain evidence="5 6">DSM-3847</strain>
    </source>
</reference>
<dbReference type="Proteomes" id="UP000070539">
    <property type="component" value="Unassembled WGS sequence"/>
</dbReference>
<keyword evidence="6" id="KW-1185">Reference proteome</keyword>
<dbReference type="EC" id="2.1.1.37" evidence="5"/>
<dbReference type="GO" id="GO:0003886">
    <property type="term" value="F:DNA (cytosine-5-)-methyltransferase activity"/>
    <property type="evidence" value="ECO:0007669"/>
    <property type="project" value="UniProtKB-EC"/>
</dbReference>
<organism evidence="5 6">
    <name type="scientific">Anaerotignum neopropionicum</name>
    <dbReference type="NCBI Taxonomy" id="36847"/>
    <lineage>
        <taxon>Bacteria</taxon>
        <taxon>Bacillati</taxon>
        <taxon>Bacillota</taxon>
        <taxon>Clostridia</taxon>
        <taxon>Lachnospirales</taxon>
        <taxon>Anaerotignaceae</taxon>
        <taxon>Anaerotignum</taxon>
    </lineage>
</organism>
<evidence type="ECO:0000256" key="1">
    <source>
        <dbReference type="ARBA" id="ARBA00022603"/>
    </source>
</evidence>
<feature type="compositionally biased region" description="Polar residues" evidence="4">
    <location>
        <begin position="247"/>
        <end position="258"/>
    </location>
</feature>
<accession>A0A136WHA9</accession>
<keyword evidence="2 5" id="KW-0808">Transferase</keyword>
<evidence type="ECO:0000256" key="3">
    <source>
        <dbReference type="ARBA" id="ARBA00022747"/>
    </source>
</evidence>
<dbReference type="EMBL" id="LRVM01000002">
    <property type="protein sequence ID" value="KXL53823.1"/>
    <property type="molecule type" value="Genomic_DNA"/>
</dbReference>
<keyword evidence="1 5" id="KW-0489">Methyltransferase</keyword>
<gene>
    <name evidence="5" type="primary">banIM_2</name>
    <name evidence="5" type="ORF">CLNEO_10490</name>
</gene>
<comment type="caution">
    <text evidence="5">The sequence shown here is derived from an EMBL/GenBank/DDBJ whole genome shotgun (WGS) entry which is preliminary data.</text>
</comment>